<keyword evidence="11" id="KW-1185">Reference proteome</keyword>
<dbReference type="Pfam" id="PF25242">
    <property type="entry name" value="Ubiquitin_UBP8"/>
    <property type="match status" value="1"/>
</dbReference>
<name>A0ABC8VW55_9POAL</name>
<dbReference type="InterPro" id="IPR057372">
    <property type="entry name" value="Ubiquitin_UBP8/5"/>
</dbReference>
<comment type="function">
    <text evidence="7">Recognizes and hydrolyzes the peptide bond at the C-terminal Gly of ubiquitin. Involved in the processing of poly-ubiquitin precursors as well as that of ubiquitinated proteins.</text>
</comment>
<feature type="compositionally biased region" description="Pro residues" evidence="8">
    <location>
        <begin position="1"/>
        <end position="10"/>
    </location>
</feature>
<evidence type="ECO:0000256" key="5">
    <source>
        <dbReference type="ARBA" id="ARBA00022801"/>
    </source>
</evidence>
<dbReference type="InterPro" id="IPR050185">
    <property type="entry name" value="Ub_carboxyl-term_hydrolase"/>
</dbReference>
<evidence type="ECO:0000256" key="8">
    <source>
        <dbReference type="SAM" id="MobiDB-lite"/>
    </source>
</evidence>
<keyword evidence="6 7" id="KW-0788">Thiol protease</keyword>
<proteinExistence type="inferred from homology"/>
<dbReference type="PROSITE" id="PS00973">
    <property type="entry name" value="USP_2"/>
    <property type="match status" value="1"/>
</dbReference>
<reference evidence="11" key="1">
    <citation type="submission" date="2024-06" db="EMBL/GenBank/DDBJ databases">
        <authorList>
            <person name="Ryan C."/>
        </authorList>
    </citation>
    <scope>NUCLEOTIDE SEQUENCE [LARGE SCALE GENOMIC DNA]</scope>
</reference>
<keyword evidence="3 7" id="KW-0645">Protease</keyword>
<dbReference type="InterPro" id="IPR018200">
    <property type="entry name" value="USP_CS"/>
</dbReference>
<keyword evidence="4 7" id="KW-0833">Ubl conjugation pathway</keyword>
<sequence>MPAPPDPPPLADADAPGPDPDPAPPPPPPPAPAPSPAPAPAPAPADEEDDRVFLVPRRWWKEAQEGAAIEAAGLPYAAVPAGPTSYGMRVLSIFISDQTYTLRRADELLDQQQQQQPPADAAAGRSYALVATDLFTKARDWHTDSAKSAGNTSLTEDGGSVNIYPIMLKVSVTRDNALTVKIGKKDNSTENFKKANKILTADSEPVHIWDFSGRTTYILMNAWNRMPHDSRSADHEMSLEIHIYDLSEPVVNGGDGKRDGLALTLGGSVFSNGSITEMDLDLSCGSSKQVGSGLTGLDNLGNTCFMNSAVQCLAHTSKLVDYFLGDFCKEINTHNPLGMKGELAYAFGDLLRKLWAIDRTPVAPRQFKAKLSRFAPQFSGFNQHDSQELLAFLLDGLHEDLNRVKCKPYSEAKDSDGRPDEEVADEYWGNHLARNNSIIVDICQGQYKSTLVCPICKKVSVTFDPFMYLSLPLPSTTMRTMTITVFSTDGTTGPSPYTVSVPKSGDTRTLINALSIACSLKDDERLLVAEVYNNSIIRYLDEPSEVISLIRDGDRLVAYRLSKDSEDAPIVVFRNQRMESSLSSFGRKSWKSFGTPLVSSLPDTITGSTISNLFLKAMTPFRVSNDDVSDADKTIGKSNLANEAADTDMSTDASENTSLNNNALEEETGSEDAIQFFLTNERFPDQRMKIEMDQPITVNGPQKRLHVAVCWQDNALEQYNLGSLDSLPEVYKAVLFLRRPQDTCSLYACLEAFIKEEPLGPEDMWYCPGCKEHRQASKKLDLWRLPEILIIHLKRFSYSRYTKNKLETFVDFPIHDLDLSKYIGHRCQQIPHNYRLYAISNHYGSMGGGHYTAYVYDEAKKGWYDFDDRHVGPITEDSIKTSAAYVLFYRRIQEDNLDTGSTDIDSDIAT</sequence>
<feature type="compositionally biased region" description="Pro residues" evidence="8">
    <location>
        <begin position="17"/>
        <end position="43"/>
    </location>
</feature>
<comment type="similarity">
    <text evidence="2 7">Belongs to the peptidase C19 family.</text>
</comment>
<evidence type="ECO:0000259" key="9">
    <source>
        <dbReference type="PROSITE" id="PS50235"/>
    </source>
</evidence>
<organism evidence="10 11">
    <name type="scientific">Urochloa decumbens</name>
    <dbReference type="NCBI Taxonomy" id="240449"/>
    <lineage>
        <taxon>Eukaryota</taxon>
        <taxon>Viridiplantae</taxon>
        <taxon>Streptophyta</taxon>
        <taxon>Embryophyta</taxon>
        <taxon>Tracheophyta</taxon>
        <taxon>Spermatophyta</taxon>
        <taxon>Magnoliopsida</taxon>
        <taxon>Liliopsida</taxon>
        <taxon>Poales</taxon>
        <taxon>Poaceae</taxon>
        <taxon>PACMAD clade</taxon>
        <taxon>Panicoideae</taxon>
        <taxon>Panicodae</taxon>
        <taxon>Paniceae</taxon>
        <taxon>Melinidinae</taxon>
        <taxon>Urochloa</taxon>
    </lineage>
</organism>
<dbReference type="GO" id="GO:0004843">
    <property type="term" value="F:cysteine-type deubiquitinase activity"/>
    <property type="evidence" value="ECO:0007669"/>
    <property type="project" value="UniProtKB-UniRule"/>
</dbReference>
<accession>A0ABC8VW55</accession>
<dbReference type="SUPFAM" id="SSF54001">
    <property type="entry name" value="Cysteine proteinases"/>
    <property type="match status" value="1"/>
</dbReference>
<feature type="region of interest" description="Disordered" evidence="8">
    <location>
        <begin position="1"/>
        <end position="48"/>
    </location>
</feature>
<gene>
    <name evidence="10" type="ORF">URODEC1_LOCUS7360</name>
</gene>
<dbReference type="InterPro" id="IPR038765">
    <property type="entry name" value="Papain-like_cys_pep_sf"/>
</dbReference>
<evidence type="ECO:0000313" key="10">
    <source>
        <dbReference type="EMBL" id="CAL4897632.1"/>
    </source>
</evidence>
<dbReference type="CDD" id="cd02674">
    <property type="entry name" value="Peptidase_C19R"/>
    <property type="match status" value="1"/>
</dbReference>
<dbReference type="GO" id="GO:0006508">
    <property type="term" value="P:proteolysis"/>
    <property type="evidence" value="ECO:0007669"/>
    <property type="project" value="UniProtKB-KW"/>
</dbReference>
<evidence type="ECO:0000256" key="7">
    <source>
        <dbReference type="RuleBase" id="RU366025"/>
    </source>
</evidence>
<evidence type="ECO:0000256" key="2">
    <source>
        <dbReference type="ARBA" id="ARBA00009085"/>
    </source>
</evidence>
<dbReference type="Proteomes" id="UP001497457">
    <property type="component" value="Chromosome 11b"/>
</dbReference>
<dbReference type="Gene3D" id="3.90.70.10">
    <property type="entry name" value="Cysteine proteinases"/>
    <property type="match status" value="2"/>
</dbReference>
<dbReference type="InterPro" id="IPR001394">
    <property type="entry name" value="Peptidase_C19_UCH"/>
</dbReference>
<keyword evidence="5 7" id="KW-0378">Hydrolase</keyword>
<feature type="domain" description="USP" evidence="9">
    <location>
        <begin position="295"/>
        <end position="892"/>
    </location>
</feature>
<evidence type="ECO:0000256" key="4">
    <source>
        <dbReference type="ARBA" id="ARBA00022786"/>
    </source>
</evidence>
<dbReference type="PANTHER" id="PTHR21646:SF24">
    <property type="entry name" value="UBIQUITIN CARBOXYL-TERMINAL HYDROLASE"/>
    <property type="match status" value="1"/>
</dbReference>
<dbReference type="AlphaFoldDB" id="A0ABC8VW55"/>
<evidence type="ECO:0000256" key="1">
    <source>
        <dbReference type="ARBA" id="ARBA00000707"/>
    </source>
</evidence>
<dbReference type="PROSITE" id="PS00972">
    <property type="entry name" value="USP_1"/>
    <property type="match status" value="1"/>
</dbReference>
<dbReference type="EC" id="3.4.19.12" evidence="7"/>
<dbReference type="InterPro" id="IPR028889">
    <property type="entry name" value="USP"/>
</dbReference>
<protein>
    <recommendedName>
        <fullName evidence="7">Ubiquitin carboxyl-terminal hydrolase</fullName>
        <ecNumber evidence="7">3.4.19.12</ecNumber>
    </recommendedName>
</protein>
<evidence type="ECO:0000256" key="3">
    <source>
        <dbReference type="ARBA" id="ARBA00022670"/>
    </source>
</evidence>
<dbReference type="PROSITE" id="PS50235">
    <property type="entry name" value="USP_3"/>
    <property type="match status" value="1"/>
</dbReference>
<dbReference type="EMBL" id="OZ075121">
    <property type="protein sequence ID" value="CAL4897632.1"/>
    <property type="molecule type" value="Genomic_DNA"/>
</dbReference>
<evidence type="ECO:0000313" key="11">
    <source>
        <dbReference type="Proteomes" id="UP001497457"/>
    </source>
</evidence>
<comment type="catalytic activity">
    <reaction evidence="1 7">
        <text>Thiol-dependent hydrolysis of ester, thioester, amide, peptide and isopeptide bonds formed by the C-terminal Gly of ubiquitin (a 76-residue protein attached to proteins as an intracellular targeting signal).</text>
        <dbReference type="EC" id="3.4.19.12"/>
    </reaction>
</comment>
<reference evidence="10 11" key="2">
    <citation type="submission" date="2024-10" db="EMBL/GenBank/DDBJ databases">
        <authorList>
            <person name="Ryan C."/>
        </authorList>
    </citation>
    <scope>NUCLEOTIDE SEQUENCE [LARGE SCALE GENOMIC DNA]</scope>
</reference>
<evidence type="ECO:0000256" key="6">
    <source>
        <dbReference type="ARBA" id="ARBA00022807"/>
    </source>
</evidence>
<dbReference type="PANTHER" id="PTHR21646">
    <property type="entry name" value="UBIQUITIN CARBOXYL-TERMINAL HYDROLASE"/>
    <property type="match status" value="1"/>
</dbReference>
<dbReference type="Pfam" id="PF00443">
    <property type="entry name" value="UCH"/>
    <property type="match status" value="1"/>
</dbReference>